<comment type="caution">
    <text evidence="1">The sequence shown here is derived from an EMBL/GenBank/DDBJ whole genome shotgun (WGS) entry which is preliminary data.</text>
</comment>
<keyword evidence="1" id="KW-0238">DNA-binding</keyword>
<dbReference type="Proteomes" id="UP000763557">
    <property type="component" value="Unassembled WGS sequence"/>
</dbReference>
<accession>A0ABX2EVX0</accession>
<dbReference type="GO" id="GO:0003677">
    <property type="term" value="F:DNA binding"/>
    <property type="evidence" value="ECO:0007669"/>
    <property type="project" value="UniProtKB-KW"/>
</dbReference>
<organism evidence="1 2">
    <name type="scientific">Kibdelosporangium persicum</name>
    <dbReference type="NCBI Taxonomy" id="2698649"/>
    <lineage>
        <taxon>Bacteria</taxon>
        <taxon>Bacillati</taxon>
        <taxon>Actinomycetota</taxon>
        <taxon>Actinomycetes</taxon>
        <taxon>Pseudonocardiales</taxon>
        <taxon>Pseudonocardiaceae</taxon>
        <taxon>Kibdelosporangium</taxon>
    </lineage>
</organism>
<evidence type="ECO:0000313" key="1">
    <source>
        <dbReference type="EMBL" id="NRN63124.1"/>
    </source>
</evidence>
<sequence length="172" mass="19399">MADVDERQVRRYTTSSAGPRIARATKIPIDELAGSTTRHRELSGEWWACWQTWNEGDETLNTHKIRMRQQGDTVEVTTPMRGVAPLGAGGHLWHAEMRLWDNEILMGWHIADQEPIRSKGTVYFVIDPLGTYMTGRWVGRDHGGSIVTGWGAIAKTGDDALDLVIELMENER</sequence>
<proteinExistence type="predicted"/>
<name>A0ABX2EVX0_9PSEU</name>
<evidence type="ECO:0000313" key="2">
    <source>
        <dbReference type="Proteomes" id="UP000763557"/>
    </source>
</evidence>
<protein>
    <submittedName>
        <fullName evidence="1">DNA-binding transcriptional regulator, XRE-family HTH domain</fullName>
    </submittedName>
</protein>
<dbReference type="EMBL" id="JAAATY010000001">
    <property type="protein sequence ID" value="NRN63124.1"/>
    <property type="molecule type" value="Genomic_DNA"/>
</dbReference>
<gene>
    <name evidence="1" type="ORF">GC106_3250</name>
</gene>
<reference evidence="1 2" key="1">
    <citation type="submission" date="2020-01" db="EMBL/GenBank/DDBJ databases">
        <title>Kibdelosporangium persica a novel Actinomycetes from a hot desert in Iran.</title>
        <authorList>
            <person name="Safaei N."/>
            <person name="Zaburannyi N."/>
            <person name="Mueller R."/>
            <person name="Wink J."/>
        </authorList>
    </citation>
    <scope>NUCLEOTIDE SEQUENCE [LARGE SCALE GENOMIC DNA]</scope>
    <source>
        <strain evidence="1 2">4NS15</strain>
    </source>
</reference>
<keyword evidence="2" id="KW-1185">Reference proteome</keyword>